<dbReference type="Pfam" id="PF16916">
    <property type="entry name" value="ZT_dimer"/>
    <property type="match status" value="1"/>
</dbReference>
<dbReference type="SUPFAM" id="SSF161111">
    <property type="entry name" value="Cation efflux protein transmembrane domain-like"/>
    <property type="match status" value="1"/>
</dbReference>
<evidence type="ECO:0000256" key="1">
    <source>
        <dbReference type="ARBA" id="ARBA00004141"/>
    </source>
</evidence>
<evidence type="ECO:0000256" key="3">
    <source>
        <dbReference type="ARBA" id="ARBA00022692"/>
    </source>
</evidence>
<dbReference type="GO" id="GO:0005886">
    <property type="term" value="C:plasma membrane"/>
    <property type="evidence" value="ECO:0007669"/>
    <property type="project" value="TreeGrafter"/>
</dbReference>
<dbReference type="InterPro" id="IPR027469">
    <property type="entry name" value="Cation_efflux_TMD_sf"/>
</dbReference>
<dbReference type="Proteomes" id="UP000282574">
    <property type="component" value="Unassembled WGS sequence"/>
</dbReference>
<keyword evidence="3 6" id="KW-0812">Transmembrane</keyword>
<dbReference type="AlphaFoldDB" id="A0AB37URQ1"/>
<evidence type="ECO:0000313" key="9">
    <source>
        <dbReference type="Proteomes" id="UP000282574"/>
    </source>
</evidence>
<comment type="caution">
    <text evidence="8">The sequence shown here is derived from an EMBL/GenBank/DDBJ whole genome shotgun (WGS) entry which is preliminary data.</text>
</comment>
<dbReference type="PANTHER" id="PTHR11562:SF17">
    <property type="entry name" value="RE54080P-RELATED"/>
    <property type="match status" value="1"/>
</dbReference>
<comment type="subcellular location">
    <subcellularLocation>
        <location evidence="1">Membrane</location>
        <topology evidence="1">Multi-pass membrane protein</topology>
    </subcellularLocation>
</comment>
<dbReference type="EMBL" id="RSCK01000003">
    <property type="protein sequence ID" value="RUT14139.1"/>
    <property type="molecule type" value="Genomic_DNA"/>
</dbReference>
<protein>
    <recommendedName>
        <fullName evidence="7">Cation efflux protein cytoplasmic domain-containing protein</fullName>
    </recommendedName>
</protein>
<comment type="similarity">
    <text evidence="2">Belongs to the cation diffusion facilitator (CDF) transporter (TC 2.A.4) family. SLC30A subfamily.</text>
</comment>
<reference evidence="8 9" key="1">
    <citation type="journal article" date="2019" name="Genome Biol. Evol.">
        <title>Day and night: Metabolic profiles and evolutionary relationships of six axenic non-marine cyanobacteria.</title>
        <authorList>
            <person name="Will S.E."/>
            <person name="Henke P."/>
            <person name="Boedeker C."/>
            <person name="Huang S."/>
            <person name="Brinkmann H."/>
            <person name="Rohde M."/>
            <person name="Jarek M."/>
            <person name="Friedl T."/>
            <person name="Seufert S."/>
            <person name="Schumacher M."/>
            <person name="Overmann J."/>
            <person name="Neumann-Schaal M."/>
            <person name="Petersen J."/>
        </authorList>
    </citation>
    <scope>NUCLEOTIDE SEQUENCE [LARGE SCALE GENOMIC DNA]</scope>
    <source>
        <strain evidence="8 9">SAG 39.79</strain>
    </source>
</reference>
<evidence type="ECO:0000313" key="8">
    <source>
        <dbReference type="EMBL" id="RUT14139.1"/>
    </source>
</evidence>
<evidence type="ECO:0000256" key="5">
    <source>
        <dbReference type="ARBA" id="ARBA00023136"/>
    </source>
</evidence>
<dbReference type="InterPro" id="IPR036837">
    <property type="entry name" value="Cation_efflux_CTD_sf"/>
</dbReference>
<dbReference type="PANTHER" id="PTHR11562">
    <property type="entry name" value="CATION EFFLUX PROTEIN/ ZINC TRANSPORTER"/>
    <property type="match status" value="1"/>
</dbReference>
<keyword evidence="9" id="KW-1185">Reference proteome</keyword>
<proteinExistence type="inferred from homology"/>
<evidence type="ECO:0000256" key="2">
    <source>
        <dbReference type="ARBA" id="ARBA00008873"/>
    </source>
</evidence>
<dbReference type="GO" id="GO:0005385">
    <property type="term" value="F:zinc ion transmembrane transporter activity"/>
    <property type="evidence" value="ECO:0007669"/>
    <property type="project" value="TreeGrafter"/>
</dbReference>
<dbReference type="SUPFAM" id="SSF160240">
    <property type="entry name" value="Cation efflux protein cytoplasmic domain-like"/>
    <property type="match status" value="1"/>
</dbReference>
<evidence type="ECO:0000256" key="4">
    <source>
        <dbReference type="ARBA" id="ARBA00022989"/>
    </source>
</evidence>
<feature type="domain" description="Cation efflux protein cytoplasmic" evidence="7">
    <location>
        <begin position="57"/>
        <end position="123"/>
    </location>
</feature>
<name>A0AB37URQ1_9CYAN</name>
<evidence type="ECO:0000259" key="7">
    <source>
        <dbReference type="Pfam" id="PF16916"/>
    </source>
</evidence>
<feature type="transmembrane region" description="Helical" evidence="6">
    <location>
        <begin position="6"/>
        <end position="32"/>
    </location>
</feature>
<dbReference type="NCBIfam" id="TIGR01297">
    <property type="entry name" value="CDF"/>
    <property type="match status" value="1"/>
</dbReference>
<sequence length="139" mass="15170">MRGVLAGIAIVVTGWLWFDPAIGLIVTAVILITTWQLLQESLNLILDAVPAGIEPLAVRTYLTERPGIASVHDLHIWAMSTTQTALTAHLVMPAGHPGDDFLVRVSRELRDRFGIEHATLQIELSNSANACPQKSDRLV</sequence>
<organism evidence="8 9">
    <name type="scientific">Chroococcidiopsis cubana SAG 39.79</name>
    <dbReference type="NCBI Taxonomy" id="388085"/>
    <lineage>
        <taxon>Bacteria</taxon>
        <taxon>Bacillati</taxon>
        <taxon>Cyanobacteriota</taxon>
        <taxon>Cyanophyceae</taxon>
        <taxon>Chroococcidiopsidales</taxon>
        <taxon>Chroococcidiopsidaceae</taxon>
        <taxon>Chroococcidiopsis</taxon>
    </lineage>
</organism>
<dbReference type="Gene3D" id="1.20.1510.10">
    <property type="entry name" value="Cation efflux protein transmembrane domain"/>
    <property type="match status" value="1"/>
</dbReference>
<keyword evidence="4 6" id="KW-1133">Transmembrane helix</keyword>
<gene>
    <name evidence="8" type="ORF">DSM107010_06220</name>
</gene>
<evidence type="ECO:0000256" key="6">
    <source>
        <dbReference type="SAM" id="Phobius"/>
    </source>
</evidence>
<dbReference type="InterPro" id="IPR002524">
    <property type="entry name" value="Cation_efflux"/>
</dbReference>
<keyword evidence="5 6" id="KW-0472">Membrane</keyword>
<accession>A0AB37URQ1</accession>
<dbReference type="InterPro" id="IPR027470">
    <property type="entry name" value="Cation_efflux_CTD"/>
</dbReference>
<dbReference type="InterPro" id="IPR050681">
    <property type="entry name" value="CDF/SLC30A"/>
</dbReference>